<gene>
    <name evidence="1" type="ORF">POVCU2_0058910</name>
</gene>
<sequence length="333" mass="39659">MALKIGTDKYTFCINSNYYEVLLKYVKDNKTDVNNEQNCDNLSTSMTFSENELAKNICQEFKFLCKSFSKYQYKEVRENYSFSNYDCDFLNYWLNDKLRQNVNNGIIQVKEFYDEIKRQDGNFLYAPKDLEKYLHVIDPDILENMKLLYKLYDNAVIIINMMKDQDYPDEEQKEEQEKEEQKSCSEYTKECDENYQKAMDRCLNSNVDFYNALKLFRDSYKVLTEPSTDKLNICKPTKFLFFPKYDPVIEANERRIMTFKIMSAPLMLPFVIPLLYKYTPLGPFLRTKLNFVKERWLNPDENESELLSMSTDTEDNISENGKYNIGYYSGINL</sequence>
<evidence type="ECO:0000313" key="2">
    <source>
        <dbReference type="Proteomes" id="UP000078560"/>
    </source>
</evidence>
<protein>
    <submittedName>
        <fullName evidence="1">PIR Superfamily Protein</fullName>
    </submittedName>
</protein>
<dbReference type="Proteomes" id="UP000078560">
    <property type="component" value="Unassembled WGS sequence"/>
</dbReference>
<organism evidence="1 2">
    <name type="scientific">Plasmodium ovale curtisi</name>
    <dbReference type="NCBI Taxonomy" id="864141"/>
    <lineage>
        <taxon>Eukaryota</taxon>
        <taxon>Sar</taxon>
        <taxon>Alveolata</taxon>
        <taxon>Apicomplexa</taxon>
        <taxon>Aconoidasida</taxon>
        <taxon>Haemosporida</taxon>
        <taxon>Plasmodiidae</taxon>
        <taxon>Plasmodium</taxon>
        <taxon>Plasmodium (Plasmodium)</taxon>
    </lineage>
</organism>
<dbReference type="EMBL" id="FLQU01000856">
    <property type="protein sequence ID" value="SBS89985.1"/>
    <property type="molecule type" value="Genomic_DNA"/>
</dbReference>
<reference evidence="2" key="1">
    <citation type="submission" date="2016-05" db="EMBL/GenBank/DDBJ databases">
        <authorList>
            <person name="Naeem Raeece"/>
        </authorList>
    </citation>
    <scope>NUCLEOTIDE SEQUENCE [LARGE SCALE GENOMIC DNA]</scope>
</reference>
<evidence type="ECO:0000313" key="1">
    <source>
        <dbReference type="EMBL" id="SBS89985.1"/>
    </source>
</evidence>
<name>A0A1A8WDY6_PLAOA</name>
<proteinExistence type="predicted"/>
<dbReference type="AlphaFoldDB" id="A0A1A8WDY6"/>
<accession>A0A1A8WDY6</accession>